<dbReference type="Proteomes" id="UP001432074">
    <property type="component" value="Chromosome"/>
</dbReference>
<evidence type="ECO:0000313" key="2">
    <source>
        <dbReference type="Proteomes" id="UP001432074"/>
    </source>
</evidence>
<dbReference type="RefSeq" id="WP_165056839.1">
    <property type="nucleotide sequence ID" value="NZ_CP143577.1"/>
</dbReference>
<proteinExistence type="predicted"/>
<accession>A0ABZ2AMN7</accession>
<organism evidence="1 2">
    <name type="scientific">Mycoplasmopsis arginini</name>
    <name type="common">Mycoplasma arginini</name>
    <dbReference type="NCBI Taxonomy" id="2094"/>
    <lineage>
        <taxon>Bacteria</taxon>
        <taxon>Bacillati</taxon>
        <taxon>Mycoplasmatota</taxon>
        <taxon>Mycoplasmoidales</taxon>
        <taxon>Metamycoplasmataceae</taxon>
        <taxon>Mycoplasmopsis</taxon>
    </lineage>
</organism>
<reference evidence="1" key="1">
    <citation type="submission" date="2024-01" db="EMBL/GenBank/DDBJ databases">
        <title>Complete genome sequence of Mycoplasma arginini type strain G 230.</title>
        <authorList>
            <person name="Spergser J."/>
        </authorList>
    </citation>
    <scope>NUCLEOTIDE SEQUENCE</scope>
    <source>
        <strain evidence="1">NCTC 10129</strain>
    </source>
</reference>
<evidence type="ECO:0000313" key="1">
    <source>
        <dbReference type="EMBL" id="WVN22027.1"/>
    </source>
</evidence>
<dbReference type="EMBL" id="CP143577">
    <property type="protein sequence ID" value="WVN22027.1"/>
    <property type="molecule type" value="Genomic_DNA"/>
</dbReference>
<sequence>MQIKNELQSKIEKIEAEVISSPATKELFDQKDAELNQLLYNAQNEKEAKDAQESGN</sequence>
<name>A0ABZ2AMN7_MYCAR</name>
<keyword evidence="2" id="KW-1185">Reference proteome</keyword>
<protein>
    <submittedName>
        <fullName evidence="1">Uncharacterized protein</fullName>
    </submittedName>
</protein>
<gene>
    <name evidence="1" type="ORF">V2E25_00275</name>
</gene>